<keyword evidence="2" id="KW-1185">Reference proteome</keyword>
<dbReference type="Ensembl" id="ENSSBOT00000046751.1">
    <property type="protein sequence ID" value="ENSSBOP00000029867.1"/>
    <property type="gene ID" value="ENSSBOG00000031237.1"/>
</dbReference>
<dbReference type="AlphaFoldDB" id="A0A2K6UD69"/>
<organism evidence="1 2">
    <name type="scientific">Saimiri boliviensis boliviensis</name>
    <name type="common">Bolivian squirrel monkey</name>
    <dbReference type="NCBI Taxonomy" id="39432"/>
    <lineage>
        <taxon>Eukaryota</taxon>
        <taxon>Metazoa</taxon>
        <taxon>Chordata</taxon>
        <taxon>Craniata</taxon>
        <taxon>Vertebrata</taxon>
        <taxon>Euteleostomi</taxon>
        <taxon>Mammalia</taxon>
        <taxon>Eutheria</taxon>
        <taxon>Euarchontoglires</taxon>
        <taxon>Primates</taxon>
        <taxon>Haplorrhini</taxon>
        <taxon>Platyrrhini</taxon>
        <taxon>Cebidae</taxon>
        <taxon>Saimiriinae</taxon>
        <taxon>Saimiri</taxon>
    </lineage>
</organism>
<dbReference type="GeneTree" id="ENSGT00910000147531"/>
<evidence type="ECO:0000313" key="2">
    <source>
        <dbReference type="Proteomes" id="UP000233220"/>
    </source>
</evidence>
<evidence type="ECO:0000313" key="1">
    <source>
        <dbReference type="Ensembl" id="ENSSBOP00000029867.1"/>
    </source>
</evidence>
<sequence>MVSWGFSLSALESCGRKNRCFSQASRFLDPAPDALTPFIDHSALE</sequence>
<accession>A0A2K6UD69</accession>
<reference evidence="1" key="1">
    <citation type="submission" date="2025-08" db="UniProtKB">
        <authorList>
            <consortium name="Ensembl"/>
        </authorList>
    </citation>
    <scope>IDENTIFICATION</scope>
</reference>
<reference evidence="1" key="2">
    <citation type="submission" date="2025-09" db="UniProtKB">
        <authorList>
            <consortium name="Ensembl"/>
        </authorList>
    </citation>
    <scope>IDENTIFICATION</scope>
</reference>
<proteinExistence type="predicted"/>
<protein>
    <submittedName>
        <fullName evidence="1">Uncharacterized protein</fullName>
    </submittedName>
</protein>
<name>A0A2K6UD69_SAIBB</name>
<dbReference type="Proteomes" id="UP000233220">
    <property type="component" value="Unplaced"/>
</dbReference>